<evidence type="ECO:0000256" key="1">
    <source>
        <dbReference type="SAM" id="MobiDB-lite"/>
    </source>
</evidence>
<sequence length="180" mass="19983">MSNTTRSSRVTIGRIGTTPQITDPWSSGLEKQRPSRCGGPKSLAEPTYRKIGRRKMMLHMRVHDPGTTATQRANETATAKLNRIYLCTFNRMAQSCIYFVLFLVILSPNTSCALRSSAGETQNYAGILSNDSASTTYDVSSMHISRRTLERQSNSLDFDGSICLAPSAFRRGRYTQMSSP</sequence>
<accession>B4IF67</accession>
<name>B4IF67_DROSE</name>
<proteinExistence type="predicted"/>
<organism evidence="3">
    <name type="scientific">Drosophila sechellia</name>
    <name type="common">Fruit fly</name>
    <dbReference type="NCBI Taxonomy" id="7238"/>
    <lineage>
        <taxon>Eukaryota</taxon>
        <taxon>Metazoa</taxon>
        <taxon>Ecdysozoa</taxon>
        <taxon>Arthropoda</taxon>
        <taxon>Hexapoda</taxon>
        <taxon>Insecta</taxon>
        <taxon>Pterygota</taxon>
        <taxon>Neoptera</taxon>
        <taxon>Endopterygota</taxon>
        <taxon>Diptera</taxon>
        <taxon>Brachycera</taxon>
        <taxon>Muscomorpha</taxon>
        <taxon>Ephydroidea</taxon>
        <taxon>Drosophilidae</taxon>
        <taxon>Drosophila</taxon>
        <taxon>Sophophora</taxon>
    </lineage>
</organism>
<dbReference type="EMBL" id="CH480832">
    <property type="protein sequence ID" value="EDW46121.1"/>
    <property type="molecule type" value="Genomic_DNA"/>
</dbReference>
<dbReference type="HOGENOM" id="CLU_1497807_0_0_1"/>
<evidence type="ECO:0000313" key="3">
    <source>
        <dbReference type="Proteomes" id="UP000001292"/>
    </source>
</evidence>
<keyword evidence="3" id="KW-1185">Reference proteome</keyword>
<protein>
    <submittedName>
        <fullName evidence="2">GM13431</fullName>
    </submittedName>
</protein>
<reference evidence="2 3" key="1">
    <citation type="journal article" date="2007" name="Nature">
        <title>Evolution of genes and genomes on the Drosophila phylogeny.</title>
        <authorList>
            <consortium name="Drosophila 12 Genomes Consortium"/>
            <person name="Clark A.G."/>
            <person name="Eisen M.B."/>
            <person name="Smith D.R."/>
            <person name="Bergman C.M."/>
            <person name="Oliver B."/>
            <person name="Markow T.A."/>
            <person name="Kaufman T.C."/>
            <person name="Kellis M."/>
            <person name="Gelbart W."/>
            <person name="Iyer V.N."/>
            <person name="Pollard D.A."/>
            <person name="Sackton T.B."/>
            <person name="Larracuente A.M."/>
            <person name="Singh N.D."/>
            <person name="Abad J.P."/>
            <person name="Abt D.N."/>
            <person name="Adryan B."/>
            <person name="Aguade M."/>
            <person name="Akashi H."/>
            <person name="Anderson W.W."/>
            <person name="Aquadro C.F."/>
            <person name="Ardell D.H."/>
            <person name="Arguello R."/>
            <person name="Artieri C.G."/>
            <person name="Barbash D.A."/>
            <person name="Barker D."/>
            <person name="Barsanti P."/>
            <person name="Batterham P."/>
            <person name="Batzoglou S."/>
            <person name="Begun D."/>
            <person name="Bhutkar A."/>
            <person name="Blanco E."/>
            <person name="Bosak S.A."/>
            <person name="Bradley R.K."/>
            <person name="Brand A.D."/>
            <person name="Brent M.R."/>
            <person name="Brooks A.N."/>
            <person name="Brown R.H."/>
            <person name="Butlin R.K."/>
            <person name="Caggese C."/>
            <person name="Calvi B.R."/>
            <person name="Bernardo de Carvalho A."/>
            <person name="Caspi A."/>
            <person name="Castrezana S."/>
            <person name="Celniker S.E."/>
            <person name="Chang J.L."/>
            <person name="Chapple C."/>
            <person name="Chatterji S."/>
            <person name="Chinwalla A."/>
            <person name="Civetta A."/>
            <person name="Clifton S.W."/>
            <person name="Comeron J.M."/>
            <person name="Costello J.C."/>
            <person name="Coyne J.A."/>
            <person name="Daub J."/>
            <person name="David R.G."/>
            <person name="Delcher A.L."/>
            <person name="Delehaunty K."/>
            <person name="Do C.B."/>
            <person name="Ebling H."/>
            <person name="Edwards K."/>
            <person name="Eickbush T."/>
            <person name="Evans J.D."/>
            <person name="Filipski A."/>
            <person name="Findeiss S."/>
            <person name="Freyhult E."/>
            <person name="Fulton L."/>
            <person name="Fulton R."/>
            <person name="Garcia A.C."/>
            <person name="Gardiner A."/>
            <person name="Garfield D.A."/>
            <person name="Garvin B.E."/>
            <person name="Gibson G."/>
            <person name="Gilbert D."/>
            <person name="Gnerre S."/>
            <person name="Godfrey J."/>
            <person name="Good R."/>
            <person name="Gotea V."/>
            <person name="Gravely B."/>
            <person name="Greenberg A.J."/>
            <person name="Griffiths-Jones S."/>
            <person name="Gross S."/>
            <person name="Guigo R."/>
            <person name="Gustafson E.A."/>
            <person name="Haerty W."/>
            <person name="Hahn M.W."/>
            <person name="Halligan D.L."/>
            <person name="Halpern A.L."/>
            <person name="Halter G.M."/>
            <person name="Han M.V."/>
            <person name="Heger A."/>
            <person name="Hillier L."/>
            <person name="Hinrichs A.S."/>
            <person name="Holmes I."/>
            <person name="Hoskins R.A."/>
            <person name="Hubisz M.J."/>
            <person name="Hultmark D."/>
            <person name="Huntley M.A."/>
            <person name="Jaffe D.B."/>
            <person name="Jagadeeshan S."/>
            <person name="Jeck W.R."/>
            <person name="Johnson J."/>
            <person name="Jones C.D."/>
            <person name="Jordan W.C."/>
            <person name="Karpen G.H."/>
            <person name="Kataoka E."/>
            <person name="Keightley P.D."/>
            <person name="Kheradpour P."/>
            <person name="Kirkness E.F."/>
            <person name="Koerich L.B."/>
            <person name="Kristiansen K."/>
            <person name="Kudrna D."/>
            <person name="Kulathinal R.J."/>
            <person name="Kumar S."/>
            <person name="Kwok R."/>
            <person name="Lander E."/>
            <person name="Langley C.H."/>
            <person name="Lapoint R."/>
            <person name="Lazzaro B.P."/>
            <person name="Lee S.J."/>
            <person name="Levesque L."/>
            <person name="Li R."/>
            <person name="Lin C.F."/>
            <person name="Lin M.F."/>
            <person name="Lindblad-Toh K."/>
            <person name="Llopart A."/>
            <person name="Long M."/>
            <person name="Low L."/>
            <person name="Lozovsky E."/>
            <person name="Lu J."/>
            <person name="Luo M."/>
            <person name="Machado C.A."/>
            <person name="Makalowski W."/>
            <person name="Marzo M."/>
            <person name="Matsuda M."/>
            <person name="Matzkin L."/>
            <person name="McAllister B."/>
            <person name="McBride C.S."/>
            <person name="McKernan B."/>
            <person name="McKernan K."/>
            <person name="Mendez-Lago M."/>
            <person name="Minx P."/>
            <person name="Mollenhauer M.U."/>
            <person name="Montooth K."/>
            <person name="Mount S.M."/>
            <person name="Mu X."/>
            <person name="Myers E."/>
            <person name="Negre B."/>
            <person name="Newfeld S."/>
            <person name="Nielsen R."/>
            <person name="Noor M.A."/>
            <person name="O'Grady P."/>
            <person name="Pachter L."/>
            <person name="Papaceit M."/>
            <person name="Parisi M.J."/>
            <person name="Parisi M."/>
            <person name="Parts L."/>
            <person name="Pedersen J.S."/>
            <person name="Pesole G."/>
            <person name="Phillippy A.M."/>
            <person name="Ponting C.P."/>
            <person name="Pop M."/>
            <person name="Porcelli D."/>
            <person name="Powell J.R."/>
            <person name="Prohaska S."/>
            <person name="Pruitt K."/>
            <person name="Puig M."/>
            <person name="Quesneville H."/>
            <person name="Ram K.R."/>
            <person name="Rand D."/>
            <person name="Rasmussen M.D."/>
            <person name="Reed L.K."/>
            <person name="Reenan R."/>
            <person name="Reily A."/>
            <person name="Remington K.A."/>
            <person name="Rieger T.T."/>
            <person name="Ritchie M.G."/>
            <person name="Robin C."/>
            <person name="Rogers Y.H."/>
            <person name="Rohde C."/>
            <person name="Rozas J."/>
            <person name="Rubenfield M.J."/>
            <person name="Ruiz A."/>
            <person name="Russo S."/>
            <person name="Salzberg S.L."/>
            <person name="Sanchez-Gracia A."/>
            <person name="Saranga D.J."/>
            <person name="Sato H."/>
            <person name="Schaeffer S.W."/>
            <person name="Schatz M.C."/>
            <person name="Schlenke T."/>
            <person name="Schwartz R."/>
            <person name="Segarra C."/>
            <person name="Singh R.S."/>
            <person name="Sirot L."/>
            <person name="Sirota M."/>
            <person name="Sisneros N.B."/>
            <person name="Smith C.D."/>
            <person name="Smith T.F."/>
            <person name="Spieth J."/>
            <person name="Stage D.E."/>
            <person name="Stark A."/>
            <person name="Stephan W."/>
            <person name="Strausberg R.L."/>
            <person name="Strempel S."/>
            <person name="Sturgill D."/>
            <person name="Sutton G."/>
            <person name="Sutton G.G."/>
            <person name="Tao W."/>
            <person name="Teichmann S."/>
            <person name="Tobari Y.N."/>
            <person name="Tomimura Y."/>
            <person name="Tsolas J.M."/>
            <person name="Valente V.L."/>
            <person name="Venter E."/>
            <person name="Venter J.C."/>
            <person name="Vicario S."/>
            <person name="Vieira F.G."/>
            <person name="Vilella A.J."/>
            <person name="Villasante A."/>
            <person name="Walenz B."/>
            <person name="Wang J."/>
            <person name="Wasserman M."/>
            <person name="Watts T."/>
            <person name="Wilson D."/>
            <person name="Wilson R.K."/>
            <person name="Wing R.A."/>
            <person name="Wolfner M.F."/>
            <person name="Wong A."/>
            <person name="Wong G.K."/>
            <person name="Wu C.I."/>
            <person name="Wu G."/>
            <person name="Yamamoto D."/>
            <person name="Yang H.P."/>
            <person name="Yang S.P."/>
            <person name="Yorke J.A."/>
            <person name="Yoshida K."/>
            <person name="Zdobnov E."/>
            <person name="Zhang P."/>
            <person name="Zhang Y."/>
            <person name="Zimin A.V."/>
            <person name="Baldwin J."/>
            <person name="Abdouelleil A."/>
            <person name="Abdulkadir J."/>
            <person name="Abebe A."/>
            <person name="Abera B."/>
            <person name="Abreu J."/>
            <person name="Acer S.C."/>
            <person name="Aftuck L."/>
            <person name="Alexander A."/>
            <person name="An P."/>
            <person name="Anderson E."/>
            <person name="Anderson S."/>
            <person name="Arachi H."/>
            <person name="Azer M."/>
            <person name="Bachantsang P."/>
            <person name="Barry A."/>
            <person name="Bayul T."/>
            <person name="Berlin A."/>
            <person name="Bessette D."/>
            <person name="Bloom T."/>
            <person name="Blye J."/>
            <person name="Boguslavskiy L."/>
            <person name="Bonnet C."/>
            <person name="Boukhgalter B."/>
            <person name="Bourzgui I."/>
            <person name="Brown A."/>
            <person name="Cahill P."/>
            <person name="Channer S."/>
            <person name="Cheshatsang Y."/>
            <person name="Chuda L."/>
            <person name="Citroen M."/>
            <person name="Collymore A."/>
            <person name="Cooke P."/>
            <person name="Costello M."/>
            <person name="D'Aco K."/>
            <person name="Daza R."/>
            <person name="De Haan G."/>
            <person name="DeGray S."/>
            <person name="DeMaso C."/>
            <person name="Dhargay N."/>
            <person name="Dooley K."/>
            <person name="Dooley E."/>
            <person name="Doricent M."/>
            <person name="Dorje P."/>
            <person name="Dorjee K."/>
            <person name="Dupes A."/>
            <person name="Elong R."/>
            <person name="Falk J."/>
            <person name="Farina A."/>
            <person name="Faro S."/>
            <person name="Ferguson D."/>
            <person name="Fisher S."/>
            <person name="Foley C.D."/>
            <person name="Franke A."/>
            <person name="Friedrich D."/>
            <person name="Gadbois L."/>
            <person name="Gearin G."/>
            <person name="Gearin C.R."/>
            <person name="Giannoukos G."/>
            <person name="Goode T."/>
            <person name="Graham J."/>
            <person name="Grandbois E."/>
            <person name="Grewal S."/>
            <person name="Gyaltsen K."/>
            <person name="Hafez N."/>
            <person name="Hagos B."/>
            <person name="Hall J."/>
            <person name="Henson C."/>
            <person name="Hollinger A."/>
            <person name="Honan T."/>
            <person name="Huard M.D."/>
            <person name="Hughes L."/>
            <person name="Hurhula B."/>
            <person name="Husby M.E."/>
            <person name="Kamat A."/>
            <person name="Kanga B."/>
            <person name="Kashin S."/>
            <person name="Khazanovich D."/>
            <person name="Kisner P."/>
            <person name="Lance K."/>
            <person name="Lara M."/>
            <person name="Lee W."/>
            <person name="Lennon N."/>
            <person name="Letendre F."/>
            <person name="LeVine R."/>
            <person name="Lipovsky A."/>
            <person name="Liu X."/>
            <person name="Liu J."/>
            <person name="Liu S."/>
            <person name="Lokyitsang T."/>
            <person name="Lokyitsang Y."/>
            <person name="Lubonja R."/>
            <person name="Lui A."/>
            <person name="MacDonald P."/>
            <person name="Magnisalis V."/>
            <person name="Maru K."/>
            <person name="Matthews C."/>
            <person name="McCusker W."/>
            <person name="McDonough S."/>
            <person name="Mehta T."/>
            <person name="Meldrim J."/>
            <person name="Meneus L."/>
            <person name="Mihai O."/>
            <person name="Mihalev A."/>
            <person name="Mihova T."/>
            <person name="Mittelman R."/>
            <person name="Mlenga V."/>
            <person name="Montmayeur A."/>
            <person name="Mulrain L."/>
            <person name="Navidi A."/>
            <person name="Naylor J."/>
            <person name="Negash T."/>
            <person name="Nguyen T."/>
            <person name="Nguyen N."/>
            <person name="Nicol R."/>
            <person name="Norbu C."/>
            <person name="Norbu N."/>
            <person name="Novod N."/>
            <person name="O'Neill B."/>
            <person name="Osman S."/>
            <person name="Markiewicz E."/>
            <person name="Oyono O.L."/>
            <person name="Patti C."/>
            <person name="Phunkhang P."/>
            <person name="Pierre F."/>
            <person name="Priest M."/>
            <person name="Raghuraman S."/>
            <person name="Rege F."/>
            <person name="Reyes R."/>
            <person name="Rise C."/>
            <person name="Rogov P."/>
            <person name="Ross K."/>
            <person name="Ryan E."/>
            <person name="Settipalli S."/>
            <person name="Shea T."/>
            <person name="Sherpa N."/>
            <person name="Shi L."/>
            <person name="Shih D."/>
            <person name="Sparrow T."/>
            <person name="Spaulding J."/>
            <person name="Stalker J."/>
            <person name="Stange-Thomann N."/>
            <person name="Stavropoulos S."/>
            <person name="Stone C."/>
            <person name="Strader C."/>
            <person name="Tesfaye S."/>
            <person name="Thomson T."/>
            <person name="Thoulutsang Y."/>
            <person name="Thoulutsang D."/>
            <person name="Topham K."/>
            <person name="Topping I."/>
            <person name="Tsamla T."/>
            <person name="Vassiliev H."/>
            <person name="Vo A."/>
            <person name="Wangchuk T."/>
            <person name="Wangdi T."/>
            <person name="Weiand M."/>
            <person name="Wilkinson J."/>
            <person name="Wilson A."/>
            <person name="Yadav S."/>
            <person name="Young G."/>
            <person name="Yu Q."/>
            <person name="Zembek L."/>
            <person name="Zhong D."/>
            <person name="Zimmer A."/>
            <person name="Zwirko Z."/>
            <person name="Jaffe D.B."/>
            <person name="Alvarez P."/>
            <person name="Brockman W."/>
            <person name="Butler J."/>
            <person name="Chin C."/>
            <person name="Gnerre S."/>
            <person name="Grabherr M."/>
            <person name="Kleber M."/>
            <person name="Mauceli E."/>
            <person name="MacCallum I."/>
        </authorList>
    </citation>
    <scope>NUCLEOTIDE SEQUENCE [LARGE SCALE GENOMIC DNA]</scope>
    <source>
        <strain evidence="3">Rob3c / Tucson 14021-0248.25</strain>
    </source>
</reference>
<dbReference type="STRING" id="7238.B4IF67"/>
<gene>
    <name evidence="2" type="primary">Dsec\GM13431</name>
    <name evidence="2" type="ORF">Dsec_GM13431</name>
</gene>
<feature type="region of interest" description="Disordered" evidence="1">
    <location>
        <begin position="1"/>
        <end position="43"/>
    </location>
</feature>
<dbReference type="AlphaFoldDB" id="B4IF67"/>
<dbReference type="Proteomes" id="UP000001292">
    <property type="component" value="Unassembled WGS sequence"/>
</dbReference>
<evidence type="ECO:0000313" key="2">
    <source>
        <dbReference type="EMBL" id="EDW46121.1"/>
    </source>
</evidence>
<feature type="compositionally biased region" description="Polar residues" evidence="1">
    <location>
        <begin position="1"/>
        <end position="10"/>
    </location>
</feature>